<dbReference type="EMBL" id="JAINUG010000035">
    <property type="protein sequence ID" value="KAJ8408482.1"/>
    <property type="molecule type" value="Genomic_DNA"/>
</dbReference>
<proteinExistence type="predicted"/>
<evidence type="ECO:0000313" key="3">
    <source>
        <dbReference type="Proteomes" id="UP001221898"/>
    </source>
</evidence>
<keyword evidence="3" id="KW-1185">Reference proteome</keyword>
<dbReference type="AlphaFoldDB" id="A0AAD7STC4"/>
<evidence type="ECO:0000313" key="2">
    <source>
        <dbReference type="EMBL" id="KAJ8408482.1"/>
    </source>
</evidence>
<sequence>MKYLATQLSRHGGWLKHRSLQCSDQGMREQPRGIGTLEPCENGCRCHRRHIGSEWEAGQKGQWEKAVPLELCKPGKAYRARKSHEGQSHRLRGSKVEPNRTPGERDKGCYNHLKWGPGRGTAAAAGMD</sequence>
<organism evidence="2 3">
    <name type="scientific">Aldrovandia affinis</name>
    <dbReference type="NCBI Taxonomy" id="143900"/>
    <lineage>
        <taxon>Eukaryota</taxon>
        <taxon>Metazoa</taxon>
        <taxon>Chordata</taxon>
        <taxon>Craniata</taxon>
        <taxon>Vertebrata</taxon>
        <taxon>Euteleostomi</taxon>
        <taxon>Actinopterygii</taxon>
        <taxon>Neopterygii</taxon>
        <taxon>Teleostei</taxon>
        <taxon>Notacanthiformes</taxon>
        <taxon>Halosauridae</taxon>
        <taxon>Aldrovandia</taxon>
    </lineage>
</organism>
<reference evidence="2" key="1">
    <citation type="journal article" date="2023" name="Science">
        <title>Genome structures resolve the early diversification of teleost fishes.</title>
        <authorList>
            <person name="Parey E."/>
            <person name="Louis A."/>
            <person name="Montfort J."/>
            <person name="Bouchez O."/>
            <person name="Roques C."/>
            <person name="Iampietro C."/>
            <person name="Lluch J."/>
            <person name="Castinel A."/>
            <person name="Donnadieu C."/>
            <person name="Desvignes T."/>
            <person name="Floi Bucao C."/>
            <person name="Jouanno E."/>
            <person name="Wen M."/>
            <person name="Mejri S."/>
            <person name="Dirks R."/>
            <person name="Jansen H."/>
            <person name="Henkel C."/>
            <person name="Chen W.J."/>
            <person name="Zahm M."/>
            <person name="Cabau C."/>
            <person name="Klopp C."/>
            <person name="Thompson A.W."/>
            <person name="Robinson-Rechavi M."/>
            <person name="Braasch I."/>
            <person name="Lecointre G."/>
            <person name="Bobe J."/>
            <person name="Postlethwait J.H."/>
            <person name="Berthelot C."/>
            <person name="Roest Crollius H."/>
            <person name="Guiguen Y."/>
        </authorList>
    </citation>
    <scope>NUCLEOTIDE SEQUENCE</scope>
    <source>
        <strain evidence="2">NC1722</strain>
    </source>
</reference>
<evidence type="ECO:0000256" key="1">
    <source>
        <dbReference type="SAM" id="MobiDB-lite"/>
    </source>
</evidence>
<gene>
    <name evidence="2" type="ORF">AAFF_G00258960</name>
</gene>
<dbReference type="Proteomes" id="UP001221898">
    <property type="component" value="Unassembled WGS sequence"/>
</dbReference>
<protein>
    <submittedName>
        <fullName evidence="2">Uncharacterized protein</fullName>
    </submittedName>
</protein>
<comment type="caution">
    <text evidence="2">The sequence shown here is derived from an EMBL/GenBank/DDBJ whole genome shotgun (WGS) entry which is preliminary data.</text>
</comment>
<name>A0AAD7STC4_9TELE</name>
<accession>A0AAD7STC4</accession>
<feature type="compositionally biased region" description="Basic and acidic residues" evidence="1">
    <location>
        <begin position="83"/>
        <end position="109"/>
    </location>
</feature>
<feature type="region of interest" description="Disordered" evidence="1">
    <location>
        <begin position="78"/>
        <end position="128"/>
    </location>
</feature>